<name>A0A1R2CKS8_9CILI</name>
<accession>A0A1R2CKS8</accession>
<dbReference type="GO" id="GO:0007166">
    <property type="term" value="P:cell surface receptor signaling pathway"/>
    <property type="evidence" value="ECO:0007669"/>
    <property type="project" value="InterPro"/>
</dbReference>
<keyword evidence="2 8" id="KW-0812">Transmembrane</keyword>
<sequence>MMPYVYGYEYCQIQGYLLSYFGLSSILWCAFIAHAISLTIFHQKDITLYEWKYLFIGFVLPLLTFLVLFDIKEYQISLGWCWIRQTGKVNEEFYIQIFYRMICYYIPLTIVLIYIFIQHFRVIAHIKRSEIFKMETRKLGQAMIMKLKLYPLVMIGCLFPVILIRLMSLRETPGWYFTLLGGIGIGLNGFFNSIIYGLTQEVKHELSRSIFKHKDNELLTIDDQSENILE</sequence>
<dbReference type="AlphaFoldDB" id="A0A1R2CKS8"/>
<protein>
    <recommendedName>
        <fullName evidence="9">G-protein coupled receptors family 2 profile 2 domain-containing protein</fullName>
    </recommendedName>
</protein>
<feature type="transmembrane region" description="Helical" evidence="8">
    <location>
        <begin position="20"/>
        <end position="41"/>
    </location>
</feature>
<dbReference type="PRINTS" id="PR02001">
    <property type="entry name" value="GCR1CAMPR"/>
</dbReference>
<evidence type="ECO:0000256" key="1">
    <source>
        <dbReference type="ARBA" id="ARBA00004141"/>
    </source>
</evidence>
<dbReference type="InterPro" id="IPR017981">
    <property type="entry name" value="GPCR_2-like_7TM"/>
</dbReference>
<dbReference type="OrthoDB" id="300939at2759"/>
<keyword evidence="3 8" id="KW-1133">Transmembrane helix</keyword>
<keyword evidence="5 8" id="KW-0472">Membrane</keyword>
<keyword evidence="7" id="KW-0807">Transducer</keyword>
<evidence type="ECO:0000256" key="2">
    <source>
        <dbReference type="ARBA" id="ARBA00022692"/>
    </source>
</evidence>
<dbReference type="Gene3D" id="1.20.1070.10">
    <property type="entry name" value="Rhodopsin 7-helix transmembrane proteins"/>
    <property type="match status" value="1"/>
</dbReference>
<dbReference type="SUPFAM" id="SSF81321">
    <property type="entry name" value="Family A G protein-coupled receptor-like"/>
    <property type="match status" value="1"/>
</dbReference>
<dbReference type="GO" id="GO:0007189">
    <property type="term" value="P:adenylate cyclase-activating G protein-coupled receptor signaling pathway"/>
    <property type="evidence" value="ECO:0007669"/>
    <property type="project" value="TreeGrafter"/>
</dbReference>
<keyword evidence="6" id="KW-0675">Receptor</keyword>
<evidence type="ECO:0000256" key="8">
    <source>
        <dbReference type="SAM" id="Phobius"/>
    </source>
</evidence>
<evidence type="ECO:0000256" key="5">
    <source>
        <dbReference type="ARBA" id="ARBA00023136"/>
    </source>
</evidence>
<dbReference type="PROSITE" id="PS50261">
    <property type="entry name" value="G_PROTEIN_RECEP_F2_4"/>
    <property type="match status" value="1"/>
</dbReference>
<keyword evidence="4" id="KW-0297">G-protein coupled receptor</keyword>
<dbReference type="Proteomes" id="UP000187209">
    <property type="component" value="Unassembled WGS sequence"/>
</dbReference>
<reference evidence="10 11" key="1">
    <citation type="submission" date="2016-11" db="EMBL/GenBank/DDBJ databases">
        <title>The macronuclear genome of Stentor coeruleus: a giant cell with tiny introns.</title>
        <authorList>
            <person name="Slabodnick M."/>
            <person name="Ruby J.G."/>
            <person name="Reiff S.B."/>
            <person name="Swart E.C."/>
            <person name="Gosai S."/>
            <person name="Prabakaran S."/>
            <person name="Witkowska E."/>
            <person name="Larue G.E."/>
            <person name="Fisher S."/>
            <person name="Freeman R.M."/>
            <person name="Gunawardena J."/>
            <person name="Chu W."/>
            <person name="Stover N.A."/>
            <person name="Gregory B.D."/>
            <person name="Nowacki M."/>
            <person name="Derisi J."/>
            <person name="Roy S.W."/>
            <person name="Marshall W.F."/>
            <person name="Sood P."/>
        </authorList>
    </citation>
    <scope>NUCLEOTIDE SEQUENCE [LARGE SCALE GENOMIC DNA]</scope>
    <source>
        <strain evidence="10">WM001</strain>
    </source>
</reference>
<comment type="subcellular location">
    <subcellularLocation>
        <location evidence="1">Membrane</location>
        <topology evidence="1">Multi-pass membrane protein</topology>
    </subcellularLocation>
</comment>
<keyword evidence="11" id="KW-1185">Reference proteome</keyword>
<dbReference type="PANTHER" id="PTHR23112:SF0">
    <property type="entry name" value="TRANSMEMBRANE PROTEIN 116"/>
    <property type="match status" value="1"/>
</dbReference>
<evidence type="ECO:0000256" key="7">
    <source>
        <dbReference type="ARBA" id="ARBA00023224"/>
    </source>
</evidence>
<comment type="caution">
    <text evidence="10">The sequence shown here is derived from an EMBL/GenBank/DDBJ whole genome shotgun (WGS) entry which is preliminary data.</text>
</comment>
<dbReference type="InterPro" id="IPR022343">
    <property type="entry name" value="GCR1-cAMP_receptor"/>
</dbReference>
<evidence type="ECO:0000256" key="6">
    <source>
        <dbReference type="ARBA" id="ARBA00023170"/>
    </source>
</evidence>
<gene>
    <name evidence="10" type="ORF">SteCoe_8250</name>
</gene>
<evidence type="ECO:0000256" key="3">
    <source>
        <dbReference type="ARBA" id="ARBA00022989"/>
    </source>
</evidence>
<feature type="transmembrane region" description="Helical" evidence="8">
    <location>
        <begin position="97"/>
        <end position="117"/>
    </location>
</feature>
<feature type="transmembrane region" description="Helical" evidence="8">
    <location>
        <begin position="53"/>
        <end position="71"/>
    </location>
</feature>
<evidence type="ECO:0000313" key="11">
    <source>
        <dbReference type="Proteomes" id="UP000187209"/>
    </source>
</evidence>
<feature type="transmembrane region" description="Helical" evidence="8">
    <location>
        <begin position="147"/>
        <end position="168"/>
    </location>
</feature>
<dbReference type="PRINTS" id="PR02000">
    <property type="entry name" value="GCR1PLANT"/>
</dbReference>
<dbReference type="GO" id="GO:0005886">
    <property type="term" value="C:plasma membrane"/>
    <property type="evidence" value="ECO:0007669"/>
    <property type="project" value="TreeGrafter"/>
</dbReference>
<evidence type="ECO:0000259" key="9">
    <source>
        <dbReference type="PROSITE" id="PS50261"/>
    </source>
</evidence>
<proteinExistence type="predicted"/>
<organism evidence="10 11">
    <name type="scientific">Stentor coeruleus</name>
    <dbReference type="NCBI Taxonomy" id="5963"/>
    <lineage>
        <taxon>Eukaryota</taxon>
        <taxon>Sar</taxon>
        <taxon>Alveolata</taxon>
        <taxon>Ciliophora</taxon>
        <taxon>Postciliodesmatophora</taxon>
        <taxon>Heterotrichea</taxon>
        <taxon>Heterotrichida</taxon>
        <taxon>Stentoridae</taxon>
        <taxon>Stentor</taxon>
    </lineage>
</organism>
<evidence type="ECO:0000313" key="10">
    <source>
        <dbReference type="EMBL" id="OMJ89550.1"/>
    </source>
</evidence>
<dbReference type="GO" id="GO:0004930">
    <property type="term" value="F:G protein-coupled receptor activity"/>
    <property type="evidence" value="ECO:0007669"/>
    <property type="project" value="UniProtKB-KW"/>
</dbReference>
<dbReference type="InterPro" id="IPR022340">
    <property type="entry name" value="GPCR_GCR1_put"/>
</dbReference>
<evidence type="ECO:0000256" key="4">
    <source>
        <dbReference type="ARBA" id="ARBA00023040"/>
    </source>
</evidence>
<dbReference type="PANTHER" id="PTHR23112">
    <property type="entry name" value="G PROTEIN-COUPLED RECEPTOR 157-RELATED"/>
    <property type="match status" value="1"/>
</dbReference>
<feature type="domain" description="G-protein coupled receptors family 2 profile 2" evidence="9">
    <location>
        <begin position="1"/>
        <end position="200"/>
    </location>
</feature>
<feature type="transmembrane region" description="Helical" evidence="8">
    <location>
        <begin position="174"/>
        <end position="198"/>
    </location>
</feature>
<dbReference type="EMBL" id="MPUH01000123">
    <property type="protein sequence ID" value="OMJ89550.1"/>
    <property type="molecule type" value="Genomic_DNA"/>
</dbReference>